<protein>
    <submittedName>
        <fullName evidence="2">Uncharacterized protein</fullName>
    </submittedName>
</protein>
<dbReference type="RefSeq" id="XP_001750436.1">
    <property type="nucleotide sequence ID" value="XM_001750384.1"/>
</dbReference>
<feature type="transmembrane region" description="Helical" evidence="1">
    <location>
        <begin position="65"/>
        <end position="88"/>
    </location>
</feature>
<keyword evidence="1" id="KW-1133">Transmembrane helix</keyword>
<dbReference type="Proteomes" id="UP000001357">
    <property type="component" value="Unassembled WGS sequence"/>
</dbReference>
<proteinExistence type="predicted"/>
<name>A9VCH9_MONBE</name>
<dbReference type="InParanoid" id="A9VCH9"/>
<keyword evidence="1" id="KW-0472">Membrane</keyword>
<organism evidence="2 3">
    <name type="scientific">Monosiga brevicollis</name>
    <name type="common">Choanoflagellate</name>
    <dbReference type="NCBI Taxonomy" id="81824"/>
    <lineage>
        <taxon>Eukaryota</taxon>
        <taxon>Choanoflagellata</taxon>
        <taxon>Craspedida</taxon>
        <taxon>Salpingoecidae</taxon>
        <taxon>Monosiga</taxon>
    </lineage>
</organism>
<dbReference type="KEGG" id="mbr:MONBRDRAFT_12510"/>
<keyword evidence="1" id="KW-0812">Transmembrane</keyword>
<dbReference type="GeneID" id="5895669"/>
<evidence type="ECO:0000313" key="3">
    <source>
        <dbReference type="Proteomes" id="UP000001357"/>
    </source>
</evidence>
<dbReference type="AlphaFoldDB" id="A9VCH9"/>
<accession>A9VCH9</accession>
<dbReference type="eggNOG" id="ENOG502SAHC">
    <property type="taxonomic scope" value="Eukaryota"/>
</dbReference>
<dbReference type="OMA" id="DLNCQKF"/>
<evidence type="ECO:0000256" key="1">
    <source>
        <dbReference type="SAM" id="Phobius"/>
    </source>
</evidence>
<evidence type="ECO:0000313" key="2">
    <source>
        <dbReference type="EMBL" id="EDQ84786.1"/>
    </source>
</evidence>
<sequence>MAHGTKVSAAEAAVDEPQQECWSGIPSPPPPCLMVPCCWRSCETSQCCRQVGKCGPQRMLMKRGVLTLVASLLSLIGLIFLCLACGAISNDKGTLEHLHWGRADAHLGPLEIETYMGLNSLLIKSNVNNLSGVYDYDSINCLYGQTTCEKCKDQAKASVTTIIMATVTQVPQLLTDIQRSTVGGDLNCQKFMGMATGIFGFVVTMIAIQTFNLECFEEIPSAILVNVNDETVVIEMDSAYGPGFILLLVATVLKIADVIVHALLPTPQHKTAPPYSEWPTGQLKPPKKDQVESITMEPKSMSISVCAV</sequence>
<feature type="transmembrane region" description="Helical" evidence="1">
    <location>
        <begin position="244"/>
        <end position="264"/>
    </location>
</feature>
<keyword evidence="3" id="KW-1185">Reference proteome</keyword>
<reference evidence="2 3" key="1">
    <citation type="journal article" date="2008" name="Nature">
        <title>The genome of the choanoflagellate Monosiga brevicollis and the origin of metazoans.</title>
        <authorList>
            <consortium name="JGI Sequencing"/>
            <person name="King N."/>
            <person name="Westbrook M.J."/>
            <person name="Young S.L."/>
            <person name="Kuo A."/>
            <person name="Abedin M."/>
            <person name="Chapman J."/>
            <person name="Fairclough S."/>
            <person name="Hellsten U."/>
            <person name="Isogai Y."/>
            <person name="Letunic I."/>
            <person name="Marr M."/>
            <person name="Pincus D."/>
            <person name="Putnam N."/>
            <person name="Rokas A."/>
            <person name="Wright K.J."/>
            <person name="Zuzow R."/>
            <person name="Dirks W."/>
            <person name="Good M."/>
            <person name="Goodstein D."/>
            <person name="Lemons D."/>
            <person name="Li W."/>
            <person name="Lyons J.B."/>
            <person name="Morris A."/>
            <person name="Nichols S."/>
            <person name="Richter D.J."/>
            <person name="Salamov A."/>
            <person name="Bork P."/>
            <person name="Lim W.A."/>
            <person name="Manning G."/>
            <person name="Miller W.T."/>
            <person name="McGinnis W."/>
            <person name="Shapiro H."/>
            <person name="Tjian R."/>
            <person name="Grigoriev I.V."/>
            <person name="Rokhsar D."/>
        </authorList>
    </citation>
    <scope>NUCLEOTIDE SEQUENCE [LARGE SCALE GENOMIC DNA]</scope>
    <source>
        <strain evidence="3">MX1 / ATCC 50154</strain>
    </source>
</reference>
<feature type="transmembrane region" description="Helical" evidence="1">
    <location>
        <begin position="191"/>
        <end position="211"/>
    </location>
</feature>
<dbReference type="EMBL" id="CH991581">
    <property type="protein sequence ID" value="EDQ84786.1"/>
    <property type="molecule type" value="Genomic_DNA"/>
</dbReference>
<gene>
    <name evidence="2" type="ORF">MONBRDRAFT_12510</name>
</gene>